<comment type="caution">
    <text evidence="1">The sequence shown here is derived from an EMBL/GenBank/DDBJ whole genome shotgun (WGS) entry which is preliminary data.</text>
</comment>
<reference evidence="1 2" key="1">
    <citation type="journal article" date="2020" name="Phytopathology">
        <title>Genome Sequence Resources of Colletotrichum truncatum, C. plurivorum, C. musicola, and C. sojae: Four Species Pathogenic to Soybean (Glycine max).</title>
        <authorList>
            <person name="Rogerio F."/>
            <person name="Boufleur T.R."/>
            <person name="Ciampi-Guillardi M."/>
            <person name="Sukno S.A."/>
            <person name="Thon M.R."/>
            <person name="Massola Junior N.S."/>
            <person name="Baroncelli R."/>
        </authorList>
    </citation>
    <scope>NUCLEOTIDE SEQUENCE [LARGE SCALE GENOMIC DNA]</scope>
    <source>
        <strain evidence="1 2">CMES1059</strain>
    </source>
</reference>
<keyword evidence="2" id="KW-1185">Reference proteome</keyword>
<dbReference type="EMBL" id="VUJX02000002">
    <property type="protein sequence ID" value="KAL0941338.1"/>
    <property type="molecule type" value="Genomic_DNA"/>
</dbReference>
<keyword evidence="1" id="KW-0560">Oxidoreductase</keyword>
<protein>
    <submittedName>
        <fullName evidence="1">Flavin-containing monooxygenase</fullName>
    </submittedName>
</protein>
<sequence length="647" mass="70619">MALTKDFPDYPPTADIKAQIYETLPDGFPHCNWESVDATEVASKVVSVLSEELLNRNLLSVATLFADNASEGRSSYWKDTLSLTAHMRTFKGNKAIAAALTELCQLREVGPLQFGAAQVVKASDGLSWVDGSFHFTTNSPRTHCRGKFMLIPEGADTLDYQSWKIWSMSTWLSGFDDHPEDESLLRQPSTPLSEEANITTDVLIIGGGNAGILLAGRLKAMNVDYVVVDRNKKVGDNWALRYDCMRFHTYKSFCETPYISYPEKAGPGLTRDELANQLHAFAEEFDLDRRVLHQSRVIATTQEAGSNLWKAKIYDGNSGRERSITCKCLILATGAGFSGINLPDLPGRELFKGPSIHSSEFRNGGLLVDGGAKSVVVVGSANTAFDVMVDCYDAGLQTTMLQRSPTYVIPMPYLGHPAGLGSYDFLPTEDCDAMVSGSPLAVGGPLLTLCHMLQALEEPNRYDEVRRAGLRVEDSLTGDLLVNLINRCGGHFVDMGKGIELITTRKVGIRSGLVPTAYTADGLILSDGSEVKTDAVVWCTGFGNLDVRHSLPSILGEGTEAFASKMEGTWGVDAEGEIRGLWKRQPNVENLWVFAGGTAQHRWFSKVIAQQIKGTLVGILPEAYRKTPDVSNWGYKDLNGGALLSNL</sequence>
<accession>A0ACC3ZB07</accession>
<organism evidence="1 2">
    <name type="scientific">Colletotrichum truncatum</name>
    <name type="common">Anthracnose fungus</name>
    <name type="synonym">Colletotrichum capsici</name>
    <dbReference type="NCBI Taxonomy" id="5467"/>
    <lineage>
        <taxon>Eukaryota</taxon>
        <taxon>Fungi</taxon>
        <taxon>Dikarya</taxon>
        <taxon>Ascomycota</taxon>
        <taxon>Pezizomycotina</taxon>
        <taxon>Sordariomycetes</taxon>
        <taxon>Hypocreomycetidae</taxon>
        <taxon>Glomerellales</taxon>
        <taxon>Glomerellaceae</taxon>
        <taxon>Colletotrichum</taxon>
        <taxon>Colletotrichum truncatum species complex</taxon>
    </lineage>
</organism>
<gene>
    <name evidence="1" type="ORF">CTRU02_204101</name>
</gene>
<proteinExistence type="predicted"/>
<dbReference type="Proteomes" id="UP000805649">
    <property type="component" value="Unassembled WGS sequence"/>
</dbReference>
<evidence type="ECO:0000313" key="1">
    <source>
        <dbReference type="EMBL" id="KAL0941338.1"/>
    </source>
</evidence>
<keyword evidence="1" id="KW-0503">Monooxygenase</keyword>
<name>A0ACC3ZB07_COLTU</name>
<evidence type="ECO:0000313" key="2">
    <source>
        <dbReference type="Proteomes" id="UP000805649"/>
    </source>
</evidence>